<organism evidence="2 3">
    <name type="scientific">Mixta gaviniae</name>
    <dbReference type="NCBI Taxonomy" id="665914"/>
    <lineage>
        <taxon>Bacteria</taxon>
        <taxon>Pseudomonadati</taxon>
        <taxon>Pseudomonadota</taxon>
        <taxon>Gammaproteobacteria</taxon>
        <taxon>Enterobacterales</taxon>
        <taxon>Erwiniaceae</taxon>
        <taxon>Mixta</taxon>
    </lineage>
</organism>
<dbReference type="InterPro" id="IPR050194">
    <property type="entry name" value="Glycosyltransferase_grp1"/>
</dbReference>
<dbReference type="CDD" id="cd03801">
    <property type="entry name" value="GT4_PimA-like"/>
    <property type="match status" value="1"/>
</dbReference>
<dbReference type="Gene3D" id="3.40.50.2000">
    <property type="entry name" value="Glycogen Phosphorylase B"/>
    <property type="match status" value="1"/>
</dbReference>
<reference evidence="2 3" key="1">
    <citation type="submission" date="2018-01" db="EMBL/GenBank/DDBJ databases">
        <title>Complete and assembled Genome of Pantoea gaviniae DSM22758T.</title>
        <authorList>
            <person name="Stevens M.J.A."/>
            <person name="Zurfluh K."/>
            <person name="Stephan R."/>
        </authorList>
    </citation>
    <scope>NUCLEOTIDE SEQUENCE [LARGE SCALE GENOMIC DNA]</scope>
    <source>
        <strain evidence="2 3">DSM 22758</strain>
    </source>
</reference>
<accession>A0A2L0IHD6</accession>
<keyword evidence="2" id="KW-0808">Transferase</keyword>
<dbReference type="PANTHER" id="PTHR45947:SF3">
    <property type="entry name" value="SULFOQUINOVOSYL TRANSFERASE SQD2"/>
    <property type="match status" value="1"/>
</dbReference>
<evidence type="ECO:0000313" key="3">
    <source>
        <dbReference type="Proteomes" id="UP000238365"/>
    </source>
</evidence>
<name>A0A2L0IHD6_9GAMM</name>
<proteinExistence type="predicted"/>
<dbReference type="SUPFAM" id="SSF53756">
    <property type="entry name" value="UDP-Glycosyltransferase/glycogen phosphorylase"/>
    <property type="match status" value="1"/>
</dbReference>
<evidence type="ECO:0000313" key="2">
    <source>
        <dbReference type="EMBL" id="AUX93987.1"/>
    </source>
</evidence>
<dbReference type="PANTHER" id="PTHR45947">
    <property type="entry name" value="SULFOQUINOVOSYL TRANSFERASE SQD2"/>
    <property type="match status" value="1"/>
</dbReference>
<dbReference type="Proteomes" id="UP000238365">
    <property type="component" value="Chromosome"/>
</dbReference>
<dbReference type="RefSeq" id="WP_104957823.1">
    <property type="nucleotide sequence ID" value="NZ_CP026377.1"/>
</dbReference>
<protein>
    <submittedName>
        <fullName evidence="2">Glycosyl transferase</fullName>
    </submittedName>
</protein>
<dbReference type="GO" id="GO:0016757">
    <property type="term" value="F:glycosyltransferase activity"/>
    <property type="evidence" value="ECO:0007669"/>
    <property type="project" value="InterPro"/>
</dbReference>
<dbReference type="EMBL" id="CP026377">
    <property type="protein sequence ID" value="AUX93987.1"/>
    <property type="molecule type" value="Genomic_DNA"/>
</dbReference>
<evidence type="ECO:0000259" key="1">
    <source>
        <dbReference type="Pfam" id="PF00534"/>
    </source>
</evidence>
<feature type="domain" description="Glycosyl transferase family 1" evidence="1">
    <location>
        <begin position="187"/>
        <end position="319"/>
    </location>
</feature>
<sequence>MKNYDLIFITNVPAFYKVNLFNSLARQINIKVIFISKKSSMRESDFYNYDCQFDHAFIIEGNFEERNKLTVLHAVHRELKKSHYQRLVFPGWEIKELFFLSLLSPKRKNAVVIESSILETRMSGMAGRLKKLFLTRMGAAYPSGILQKEILAHCGFSGKIYITHGVGVANPPRERHQNSHRTVSQSHESLKYLYVGRLAPEKNLSLLIDVFNETRERLFIVGSGPDSDVLQKKAKKNITFLGYVNNRELETYYRQCDVFILPSLAEPWGLVIEEALSLGLPVIISDRVGCKEDLVKENGIVFEATSKDSLKKALLKMKLEYNSFYNAAQDYDLEGMYKKQINSYISSVAKNEI</sequence>
<dbReference type="KEGG" id="pgz:C2E15_13465"/>
<gene>
    <name evidence="2" type="ORF">C2E15_13465</name>
</gene>
<keyword evidence="3" id="KW-1185">Reference proteome</keyword>
<dbReference type="AlphaFoldDB" id="A0A2L0IHD6"/>
<dbReference type="Pfam" id="PF00534">
    <property type="entry name" value="Glycos_transf_1"/>
    <property type="match status" value="1"/>
</dbReference>
<dbReference type="InterPro" id="IPR001296">
    <property type="entry name" value="Glyco_trans_1"/>
</dbReference>